<feature type="transmembrane region" description="Helical" evidence="13">
    <location>
        <begin position="124"/>
        <end position="143"/>
    </location>
</feature>
<evidence type="ECO:0000256" key="10">
    <source>
        <dbReference type="ARBA" id="ARBA00023004"/>
    </source>
</evidence>
<dbReference type="GO" id="GO:0016020">
    <property type="term" value="C:membrane"/>
    <property type="evidence" value="ECO:0007669"/>
    <property type="project" value="UniProtKB-SubCell"/>
</dbReference>
<evidence type="ECO:0000256" key="8">
    <source>
        <dbReference type="ARBA" id="ARBA00022723"/>
    </source>
</evidence>
<dbReference type="InterPro" id="IPR018495">
    <property type="entry name" value="Succ_DH_cyt_bsu_CS"/>
</dbReference>
<dbReference type="Proteomes" id="UP000002565">
    <property type="component" value="Chromosome 1"/>
</dbReference>
<dbReference type="GO" id="GO:0009055">
    <property type="term" value="F:electron transfer activity"/>
    <property type="evidence" value="ECO:0007669"/>
    <property type="project" value="InterPro"/>
</dbReference>
<evidence type="ECO:0000313" key="15">
    <source>
        <dbReference type="Proteomes" id="UP000002565"/>
    </source>
</evidence>
<dbReference type="CDD" id="cd03499">
    <property type="entry name" value="SQR_TypeC_SdhC"/>
    <property type="match status" value="1"/>
</dbReference>
<keyword evidence="8" id="KW-0479">Metal-binding</keyword>
<dbReference type="GO" id="GO:0046872">
    <property type="term" value="F:metal ion binding"/>
    <property type="evidence" value="ECO:0007669"/>
    <property type="project" value="UniProtKB-KW"/>
</dbReference>
<accession>A0A0F6ASM7</accession>
<gene>
    <name evidence="14" type="ordered locus">BAbS19_I17850</name>
</gene>
<evidence type="ECO:0000256" key="4">
    <source>
        <dbReference type="ARBA" id="ARBA00007244"/>
    </source>
</evidence>
<evidence type="ECO:0000256" key="5">
    <source>
        <dbReference type="ARBA" id="ARBA00020076"/>
    </source>
</evidence>
<protein>
    <recommendedName>
        <fullName evidence="5">Succinate dehydrogenase cytochrome b556 subunit</fullName>
    </recommendedName>
</protein>
<evidence type="ECO:0000256" key="12">
    <source>
        <dbReference type="ARBA" id="ARBA00025912"/>
    </source>
</evidence>
<evidence type="ECO:0000256" key="1">
    <source>
        <dbReference type="ARBA" id="ARBA00001971"/>
    </source>
</evidence>
<evidence type="ECO:0000256" key="11">
    <source>
        <dbReference type="ARBA" id="ARBA00023136"/>
    </source>
</evidence>
<dbReference type="InterPro" id="IPR034804">
    <property type="entry name" value="SQR/QFR_C/D"/>
</dbReference>
<dbReference type="PANTHER" id="PTHR10978">
    <property type="entry name" value="SUCCINATE DEHYDROGENASE CYTOCHROME B560 SUBUNIT"/>
    <property type="match status" value="1"/>
</dbReference>
<dbReference type="InterPro" id="IPR000701">
    <property type="entry name" value="SuccDH_FuR_B_TM-su"/>
</dbReference>
<keyword evidence="11 13" id="KW-0472">Membrane</keyword>
<comment type="cofactor">
    <cofactor evidence="1">
        <name>heme</name>
        <dbReference type="ChEBI" id="CHEBI:30413"/>
    </cofactor>
</comment>
<dbReference type="EMBL" id="CP000887">
    <property type="protein sequence ID" value="ACD73267.1"/>
    <property type="molecule type" value="Genomic_DNA"/>
</dbReference>
<evidence type="ECO:0000256" key="3">
    <source>
        <dbReference type="ARBA" id="ARBA00004141"/>
    </source>
</evidence>
<dbReference type="InterPro" id="IPR014314">
    <property type="entry name" value="Succ_DH_cytb556"/>
</dbReference>
<dbReference type="PROSITE" id="PS01000">
    <property type="entry name" value="SDH_CYT_1"/>
    <property type="match status" value="1"/>
</dbReference>
<evidence type="ECO:0000256" key="6">
    <source>
        <dbReference type="ARBA" id="ARBA00022617"/>
    </source>
</evidence>
<evidence type="ECO:0000313" key="14">
    <source>
        <dbReference type="EMBL" id="ACD73267.1"/>
    </source>
</evidence>
<dbReference type="Gene3D" id="1.20.1300.10">
    <property type="entry name" value="Fumarate reductase/succinate dehydrogenase, transmembrane subunit"/>
    <property type="match status" value="1"/>
</dbReference>
<keyword evidence="10" id="KW-0408">Iron</keyword>
<evidence type="ECO:0000256" key="13">
    <source>
        <dbReference type="SAM" id="Phobius"/>
    </source>
</evidence>
<organism evidence="14 15">
    <name type="scientific">Brucella abortus (strain S19)</name>
    <dbReference type="NCBI Taxonomy" id="430066"/>
    <lineage>
        <taxon>Bacteria</taxon>
        <taxon>Pseudomonadati</taxon>
        <taxon>Pseudomonadota</taxon>
        <taxon>Alphaproteobacteria</taxon>
        <taxon>Hyphomicrobiales</taxon>
        <taxon>Brucellaceae</taxon>
        <taxon>Brucella/Ochrobactrum group</taxon>
        <taxon>Brucella</taxon>
    </lineage>
</organism>
<name>A0A0F6ASM7_BRUA1</name>
<evidence type="ECO:0000256" key="9">
    <source>
        <dbReference type="ARBA" id="ARBA00022989"/>
    </source>
</evidence>
<dbReference type="PANTHER" id="PTHR10978:SF5">
    <property type="entry name" value="SUCCINATE DEHYDROGENASE CYTOCHROME B560 SUBUNIT, MITOCHONDRIAL"/>
    <property type="match status" value="1"/>
</dbReference>
<comment type="subunit">
    <text evidence="12">Part of an enzyme complex containing four subunits: a flavoprotein, an iron-sulfur protein, plus two membrane-anchoring proteins, SdhC and SdhD. The complex can form homotrimers.</text>
</comment>
<comment type="similarity">
    <text evidence="4">Belongs to the cytochrome b560 family.</text>
</comment>
<dbReference type="AlphaFoldDB" id="A0A0F6ASM7"/>
<comment type="function">
    <text evidence="2">Membrane-anchoring subunit of succinate dehydrogenase (SDH).</text>
</comment>
<keyword evidence="7 13" id="KW-0812">Transmembrane</keyword>
<dbReference type="PROSITE" id="PS01001">
    <property type="entry name" value="SDH_CYT_2"/>
    <property type="match status" value="1"/>
</dbReference>
<dbReference type="GO" id="GO:0006099">
    <property type="term" value="P:tricarboxylic acid cycle"/>
    <property type="evidence" value="ECO:0007669"/>
    <property type="project" value="InterPro"/>
</dbReference>
<dbReference type="HOGENOM" id="CLU_094691_3_1_5"/>
<evidence type="ECO:0000256" key="2">
    <source>
        <dbReference type="ARBA" id="ARBA00004050"/>
    </source>
</evidence>
<dbReference type="Pfam" id="PF01127">
    <property type="entry name" value="Sdh_cyt"/>
    <property type="match status" value="1"/>
</dbReference>
<keyword evidence="6" id="KW-0349">Heme</keyword>
<keyword evidence="9 13" id="KW-1133">Transmembrane helix</keyword>
<evidence type="ECO:0000256" key="7">
    <source>
        <dbReference type="ARBA" id="ARBA00022692"/>
    </source>
</evidence>
<dbReference type="KEGG" id="bmc:BAbS19_I17850"/>
<sequence length="187" mass="21250">MSRSHHISWVVPAQDRKFRIPAPERHRTGFQITRHPVHPPTYRRRMQPGRNVREAMTQPTVTRQRPLSPHLSIYKPVITMTMSIVHRITGGALYFGTLLLAAWLISAATSEECFNTINALFSSWIGRLILFGYTWALLHHLAGGVRHFIWDTGAAMEKHTASKIAWASVVFSVVATILVWVVAYSVR</sequence>
<proteinExistence type="inferred from homology"/>
<feature type="transmembrane region" description="Helical" evidence="13">
    <location>
        <begin position="164"/>
        <end position="186"/>
    </location>
</feature>
<dbReference type="SUPFAM" id="SSF81343">
    <property type="entry name" value="Fumarate reductase respiratory complex transmembrane subunits"/>
    <property type="match status" value="1"/>
</dbReference>
<reference evidence="14 15" key="1">
    <citation type="journal article" date="2008" name="PLoS ONE">
        <title>Genome sequence of Brucella abortus vaccine strain S19 compared to virulent strains yields candidate virulence genes.</title>
        <authorList>
            <person name="Crasta O.R."/>
            <person name="Folkerts O."/>
            <person name="Fei Z."/>
            <person name="Mane S.P."/>
            <person name="Evans C."/>
            <person name="Martino-Catt S."/>
            <person name="Bricker B."/>
            <person name="Yu G."/>
            <person name="Du L."/>
            <person name="Sobral B.W."/>
        </authorList>
    </citation>
    <scope>NUCLEOTIDE SEQUENCE [LARGE SCALE GENOMIC DNA]</scope>
    <source>
        <strain evidence="14 15">S19</strain>
    </source>
</reference>
<comment type="subcellular location">
    <subcellularLocation>
        <location evidence="3">Membrane</location>
        <topology evidence="3">Multi-pass membrane protein</topology>
    </subcellularLocation>
</comment>
<feature type="transmembrane region" description="Helical" evidence="13">
    <location>
        <begin position="84"/>
        <end position="104"/>
    </location>
</feature>
<dbReference type="NCBIfam" id="TIGR02970">
    <property type="entry name" value="succ_dehyd_cytB"/>
    <property type="match status" value="1"/>
</dbReference>